<reference evidence="2" key="1">
    <citation type="submission" date="2023-10" db="EMBL/GenBank/DDBJ databases">
        <authorList>
            <person name="Chen Y."/>
            <person name="Shah S."/>
            <person name="Dougan E. K."/>
            <person name="Thang M."/>
            <person name="Chan C."/>
        </authorList>
    </citation>
    <scope>NUCLEOTIDE SEQUENCE [LARGE SCALE GENOMIC DNA]</scope>
</reference>
<name>A0ABN9RJU3_9DINO</name>
<evidence type="ECO:0000313" key="2">
    <source>
        <dbReference type="EMBL" id="CAK0819401.1"/>
    </source>
</evidence>
<evidence type="ECO:0000313" key="3">
    <source>
        <dbReference type="Proteomes" id="UP001189429"/>
    </source>
</evidence>
<dbReference type="EMBL" id="CAUYUJ010007043">
    <property type="protein sequence ID" value="CAK0819401.1"/>
    <property type="molecule type" value="Genomic_DNA"/>
</dbReference>
<evidence type="ECO:0000256" key="1">
    <source>
        <dbReference type="SAM" id="MobiDB-lite"/>
    </source>
</evidence>
<keyword evidence="3" id="KW-1185">Reference proteome</keyword>
<comment type="caution">
    <text evidence="2">The sequence shown here is derived from an EMBL/GenBank/DDBJ whole genome shotgun (WGS) entry which is preliminary data.</text>
</comment>
<dbReference type="Proteomes" id="UP001189429">
    <property type="component" value="Unassembled WGS sequence"/>
</dbReference>
<feature type="region of interest" description="Disordered" evidence="1">
    <location>
        <begin position="226"/>
        <end position="245"/>
    </location>
</feature>
<accession>A0ABN9RJU3</accession>
<proteinExistence type="predicted"/>
<organism evidence="2 3">
    <name type="scientific">Prorocentrum cordatum</name>
    <dbReference type="NCBI Taxonomy" id="2364126"/>
    <lineage>
        <taxon>Eukaryota</taxon>
        <taxon>Sar</taxon>
        <taxon>Alveolata</taxon>
        <taxon>Dinophyceae</taxon>
        <taxon>Prorocentrales</taxon>
        <taxon>Prorocentraceae</taxon>
        <taxon>Prorocentrum</taxon>
    </lineage>
</organism>
<protein>
    <submittedName>
        <fullName evidence="2">Uncharacterized protein</fullName>
    </submittedName>
</protein>
<sequence length="245" mass="27175">MVGPGSSYSPLEIHICWNVLFEGRKERPIHTEYLRSGGTTTLFFVEGANAVGSLVTRSLMPGNIVVTPDSTTLAYRSLRVSTSRSMTDWNVVSWILVFLARELKLKEQLWATEALAAQGYGVPVREFVHFLLVGALSGDLHLGVDAERDLAEFFPQRQVQAQDRMRQRVALMCDTCDAPSPEPMTILLVRTEKYREKTAWIATYIAGTLHVSNLTCVMRPRFAFGSTGTSEKTRGCSSGATRSPL</sequence>
<gene>
    <name evidence="2" type="ORF">PCOR1329_LOCUS21398</name>
</gene>